<protein>
    <recommendedName>
        <fullName evidence="2">DUF7086 domain-containing protein</fullName>
    </recommendedName>
</protein>
<accession>A0A2C9U2D8</accession>
<evidence type="ECO:0000256" key="1">
    <source>
        <dbReference type="SAM" id="MobiDB-lite"/>
    </source>
</evidence>
<reference evidence="4" key="1">
    <citation type="journal article" date="2016" name="Nat. Biotechnol.">
        <title>Sequencing wild and cultivated cassava and related species reveals extensive interspecific hybridization and genetic diversity.</title>
        <authorList>
            <person name="Bredeson J.V."/>
            <person name="Lyons J.B."/>
            <person name="Prochnik S.E."/>
            <person name="Wu G.A."/>
            <person name="Ha C.M."/>
            <person name="Edsinger-Gonzales E."/>
            <person name="Grimwood J."/>
            <person name="Schmutz J."/>
            <person name="Rabbi I.Y."/>
            <person name="Egesi C."/>
            <person name="Nauluvula P."/>
            <person name="Lebot V."/>
            <person name="Ndunguru J."/>
            <person name="Mkamilo G."/>
            <person name="Bart R.S."/>
            <person name="Setter T.L."/>
            <person name="Gleadow R.M."/>
            <person name="Kulakow P."/>
            <person name="Ferguson M.E."/>
            <person name="Rounsley S."/>
            <person name="Rokhsar D.S."/>
        </authorList>
    </citation>
    <scope>NUCLEOTIDE SEQUENCE [LARGE SCALE GENOMIC DNA]</scope>
    <source>
        <strain evidence="4">cv. AM560-2</strain>
    </source>
</reference>
<feature type="region of interest" description="Disordered" evidence="1">
    <location>
        <begin position="106"/>
        <end position="141"/>
    </location>
</feature>
<dbReference type="PANTHER" id="PTHR34272:SF1">
    <property type="entry name" value="EXPRESSED PROTEIN"/>
    <property type="match status" value="1"/>
</dbReference>
<dbReference type="Pfam" id="PF23324">
    <property type="entry name" value="DUF7086"/>
    <property type="match status" value="1"/>
</dbReference>
<gene>
    <name evidence="3" type="ORF">MANES_18G080400v8</name>
</gene>
<name>A0A2C9U2D8_MANES</name>
<dbReference type="OrthoDB" id="1900495at2759"/>
<comment type="caution">
    <text evidence="3">The sequence shown here is derived from an EMBL/GenBank/DDBJ whole genome shotgun (WGS) entry which is preliminary data.</text>
</comment>
<evidence type="ECO:0000259" key="2">
    <source>
        <dbReference type="Pfam" id="PF23324"/>
    </source>
</evidence>
<feature type="region of interest" description="Disordered" evidence="1">
    <location>
        <begin position="25"/>
        <end position="48"/>
    </location>
</feature>
<feature type="compositionally biased region" description="Low complexity" evidence="1">
    <location>
        <begin position="32"/>
        <end position="41"/>
    </location>
</feature>
<dbReference type="PANTHER" id="PTHR34272">
    <property type="entry name" value="EXPRESSED PROTEIN"/>
    <property type="match status" value="1"/>
</dbReference>
<sequence>MNKPEETESNDQDFFLKRELGLGLSLGPLRTSPEPLFSSSPSPQPLPDQEISQLIQIETPAATVSPDPSFLLSHNHVAATTTPHMAPPTGPSFHTAAAVVAPSLQLQEASPEGPRVKRVRRNPTQAPRDGKSENVPPPFPWATNRRATVHSLNTLLSNNIETITGAVQCKRCEKQYVKEFNLQEKFRLVGEYIAENKHSMHDRAPDRWMNPELPNCDYCNQERCVKPVISQKKKSINWLFLLLGEMVGCCTLDQLKYFCKHTKNHRTGAKDRVLYLTYLELCKQLRPDGPFAR</sequence>
<dbReference type="STRING" id="3983.A0A2C9U2D8"/>
<dbReference type="AlphaFoldDB" id="A0A2C9U2D8"/>
<evidence type="ECO:0000313" key="4">
    <source>
        <dbReference type="Proteomes" id="UP000091857"/>
    </source>
</evidence>
<evidence type="ECO:0000313" key="3">
    <source>
        <dbReference type="EMBL" id="OAY23456.1"/>
    </source>
</evidence>
<organism evidence="3 4">
    <name type="scientific">Manihot esculenta</name>
    <name type="common">Cassava</name>
    <name type="synonym">Jatropha manihot</name>
    <dbReference type="NCBI Taxonomy" id="3983"/>
    <lineage>
        <taxon>Eukaryota</taxon>
        <taxon>Viridiplantae</taxon>
        <taxon>Streptophyta</taxon>
        <taxon>Embryophyta</taxon>
        <taxon>Tracheophyta</taxon>
        <taxon>Spermatophyta</taxon>
        <taxon>Magnoliopsida</taxon>
        <taxon>eudicotyledons</taxon>
        <taxon>Gunneridae</taxon>
        <taxon>Pentapetalae</taxon>
        <taxon>rosids</taxon>
        <taxon>fabids</taxon>
        <taxon>Malpighiales</taxon>
        <taxon>Euphorbiaceae</taxon>
        <taxon>Crotonoideae</taxon>
        <taxon>Manihoteae</taxon>
        <taxon>Manihot</taxon>
    </lineage>
</organism>
<dbReference type="InterPro" id="IPR055513">
    <property type="entry name" value="DUF7086"/>
</dbReference>
<dbReference type="Gramene" id="Manes.18G080400.1.v8.1">
    <property type="protein sequence ID" value="Manes.18G080400.1.v8.1.CDS.1"/>
    <property type="gene ID" value="Manes.18G080400.v8.1"/>
</dbReference>
<feature type="domain" description="DUF7086" evidence="2">
    <location>
        <begin position="152"/>
        <end position="285"/>
    </location>
</feature>
<dbReference type="EMBL" id="CM004404">
    <property type="protein sequence ID" value="OAY23456.1"/>
    <property type="molecule type" value="Genomic_DNA"/>
</dbReference>
<keyword evidence="4" id="KW-1185">Reference proteome</keyword>
<proteinExistence type="predicted"/>
<dbReference type="Proteomes" id="UP000091857">
    <property type="component" value="Chromosome 18"/>
</dbReference>